<proteinExistence type="predicted"/>
<dbReference type="EMBL" id="JAVVDO010000116">
    <property type="protein sequence ID" value="MDT8334051.1"/>
    <property type="molecule type" value="Genomic_DNA"/>
</dbReference>
<sequence>MAADPAPEGKAREGEILLPSRGPALTTPLLRAAADQSPAAVLALLSGPVGEAVAKASGYAGKALSENTRRAYATDWSLFSAWCE</sequence>
<accession>A0ABU3MMR3</accession>
<dbReference type="InterPro" id="IPR010998">
    <property type="entry name" value="Integrase_recombinase_N"/>
</dbReference>
<reference evidence="2 3" key="1">
    <citation type="journal article" date="2019" name="Microb. Pathog.">
        <title>Comparison of VITEK 2, MALDI-TOF MS, 16S rRNA gene sequencing, and whole-genome sequencing for identification of Roseomonas mucosa.</title>
        <authorList>
            <person name="Rudolph W.W."/>
            <person name="Gunzer F."/>
            <person name="Trauth M."/>
            <person name="Bunk B."/>
            <person name="Bigge R."/>
            <person name="Schrottner P."/>
        </authorList>
    </citation>
    <scope>NUCLEOTIDE SEQUENCE [LARGE SCALE GENOMIC DNA]</scope>
    <source>
        <strain evidence="2 3">DSM 103800</strain>
    </source>
</reference>
<keyword evidence="3" id="KW-1185">Reference proteome</keyword>
<dbReference type="SUPFAM" id="SSF47823">
    <property type="entry name" value="lambda integrase-like, N-terminal domain"/>
    <property type="match status" value="1"/>
</dbReference>
<evidence type="ECO:0008006" key="4">
    <source>
        <dbReference type="Google" id="ProtNLM"/>
    </source>
</evidence>
<feature type="non-terminal residue" evidence="2">
    <location>
        <position position="84"/>
    </location>
</feature>
<evidence type="ECO:0000256" key="1">
    <source>
        <dbReference type="ARBA" id="ARBA00023125"/>
    </source>
</evidence>
<protein>
    <recommendedName>
        <fullName evidence="4">Integrase</fullName>
    </recommendedName>
</protein>
<organism evidence="2 3">
    <name type="scientific">Roseomonas gilardii</name>
    <dbReference type="NCBI Taxonomy" id="257708"/>
    <lineage>
        <taxon>Bacteria</taxon>
        <taxon>Pseudomonadati</taxon>
        <taxon>Pseudomonadota</taxon>
        <taxon>Alphaproteobacteria</taxon>
        <taxon>Acetobacterales</taxon>
        <taxon>Roseomonadaceae</taxon>
        <taxon>Roseomonas</taxon>
    </lineage>
</organism>
<gene>
    <name evidence="2" type="ORF">RQ831_23650</name>
</gene>
<comment type="caution">
    <text evidence="2">The sequence shown here is derived from an EMBL/GenBank/DDBJ whole genome shotgun (WGS) entry which is preliminary data.</text>
</comment>
<evidence type="ECO:0000313" key="2">
    <source>
        <dbReference type="EMBL" id="MDT8334051.1"/>
    </source>
</evidence>
<name>A0ABU3MMR3_9PROT</name>
<dbReference type="Proteomes" id="UP001258945">
    <property type="component" value="Unassembled WGS sequence"/>
</dbReference>
<keyword evidence="1" id="KW-0238">DNA-binding</keyword>
<dbReference type="Gene3D" id="1.10.150.130">
    <property type="match status" value="1"/>
</dbReference>
<evidence type="ECO:0000313" key="3">
    <source>
        <dbReference type="Proteomes" id="UP001258945"/>
    </source>
</evidence>